<reference evidence="2" key="1">
    <citation type="submission" date="2020-02" db="EMBL/GenBank/DDBJ databases">
        <authorList>
            <person name="Meier V. D."/>
        </authorList>
    </citation>
    <scope>NUCLEOTIDE SEQUENCE</scope>
    <source>
        <strain evidence="2">AVDCRST_MAG18</strain>
    </source>
</reference>
<gene>
    <name evidence="2" type="ORF">AVDCRST_MAG18-557</name>
</gene>
<dbReference type="EMBL" id="CADCWN010000041">
    <property type="protein sequence ID" value="CAA9554300.1"/>
    <property type="molecule type" value="Genomic_DNA"/>
</dbReference>
<sequence length="37" mass="3773">GSSRHVAGRRTAESGSGGRAGRPRDRPARTIPSGTVV</sequence>
<accession>A0A6J4ULX1</accession>
<organism evidence="2">
    <name type="scientific">uncultured Thermomicrobiales bacterium</name>
    <dbReference type="NCBI Taxonomy" id="1645740"/>
    <lineage>
        <taxon>Bacteria</taxon>
        <taxon>Pseudomonadati</taxon>
        <taxon>Thermomicrobiota</taxon>
        <taxon>Thermomicrobia</taxon>
        <taxon>Thermomicrobiales</taxon>
        <taxon>environmental samples</taxon>
    </lineage>
</organism>
<feature type="non-terminal residue" evidence="2">
    <location>
        <position position="1"/>
    </location>
</feature>
<evidence type="ECO:0000256" key="1">
    <source>
        <dbReference type="SAM" id="MobiDB-lite"/>
    </source>
</evidence>
<dbReference type="AlphaFoldDB" id="A0A6J4ULX1"/>
<protein>
    <submittedName>
        <fullName evidence="2">Uncharacterized protein</fullName>
    </submittedName>
</protein>
<name>A0A6J4ULX1_9BACT</name>
<evidence type="ECO:0000313" key="2">
    <source>
        <dbReference type="EMBL" id="CAA9554300.1"/>
    </source>
</evidence>
<feature type="non-terminal residue" evidence="2">
    <location>
        <position position="37"/>
    </location>
</feature>
<feature type="region of interest" description="Disordered" evidence="1">
    <location>
        <begin position="1"/>
        <end position="37"/>
    </location>
</feature>
<proteinExistence type="predicted"/>